<dbReference type="Proteomes" id="UP001152531">
    <property type="component" value="Unassembled WGS sequence"/>
</dbReference>
<proteinExistence type="predicted"/>
<name>A0ACA9Y9I2_9ASCO</name>
<organism evidence="1 2">
    <name type="scientific">[Candida] jaroonii</name>
    <dbReference type="NCBI Taxonomy" id="467808"/>
    <lineage>
        <taxon>Eukaryota</taxon>
        <taxon>Fungi</taxon>
        <taxon>Dikarya</taxon>
        <taxon>Ascomycota</taxon>
        <taxon>Saccharomycotina</taxon>
        <taxon>Pichiomycetes</taxon>
        <taxon>Debaryomycetaceae</taxon>
        <taxon>Yamadazyma</taxon>
    </lineage>
</organism>
<sequence>MSDDDDESPLISETYNWDQPLSEIIRPKNLEDYIGQSHLLHKDGQISNFLRLKYLPSMILYGPPGVGKTTIASILATETNYVLVEMSATDATVGDLKKLSEIIKIENSKRYRDKKDYLSVVVFIDEIHRFTILQQDFLLPLIESGVFVFIGATTVRPNVRLRRAILSRCQVFQLLPLTKEELTQVVKKAVLFENIRRKSKGFVFLLYNNKTLDLLVDKCKGDSRRLINFIEVLSVNFQHSKFKASDPYSLTTDEVVEVLKNLIAIDRNFDSKETFRELFKAIENVRFKRFKNTKSRRQGVINDNNDNFYGNDSNYYLQPNDTNPKYAQQMEFSDNEFDDIPYTYNDKTQTTFRNLLSDTESDYESIEPTNSRFQIVKCLRFLLVLIHNQVPTEIIIRRLLLFELLYIWNDSSLFKIMGLLKSIRTTNVNISKSLSSLVDKLAKLKKRRFPLHKLRSAKKFLKSKNVRKGIITPEVSFDDDEVQRLLQAPKQTQIIDTPVQIDELDFNDADINIGLGDPDLLESSAQSSEVIEIDD</sequence>
<comment type="caution">
    <text evidence="1">The sequence shown here is derived from an EMBL/GenBank/DDBJ whole genome shotgun (WGS) entry which is preliminary data.</text>
</comment>
<gene>
    <name evidence="1" type="ORF">CLIB1444_07S00848</name>
</gene>
<accession>A0ACA9Y9I2</accession>
<protein>
    <submittedName>
        <fullName evidence="1">Uncharacterized protein</fullName>
    </submittedName>
</protein>
<keyword evidence="2" id="KW-1185">Reference proteome</keyword>
<evidence type="ECO:0000313" key="2">
    <source>
        <dbReference type="Proteomes" id="UP001152531"/>
    </source>
</evidence>
<reference evidence="1" key="1">
    <citation type="submission" date="2022-06" db="EMBL/GenBank/DDBJ databases">
        <authorList>
            <person name="Legras J.-L."/>
            <person name="Devillers H."/>
            <person name="Grondin C."/>
        </authorList>
    </citation>
    <scope>NUCLEOTIDE SEQUENCE</scope>
    <source>
        <strain evidence="1">CLIB 1444</strain>
    </source>
</reference>
<dbReference type="EMBL" id="CALSDN010000007">
    <property type="protein sequence ID" value="CAH6721717.1"/>
    <property type="molecule type" value="Genomic_DNA"/>
</dbReference>
<evidence type="ECO:0000313" key="1">
    <source>
        <dbReference type="EMBL" id="CAH6721717.1"/>
    </source>
</evidence>